<organism evidence="7 8">
    <name type="scientific">Mobiluncus porci</name>
    <dbReference type="NCBI Taxonomy" id="2652278"/>
    <lineage>
        <taxon>Bacteria</taxon>
        <taxon>Bacillati</taxon>
        <taxon>Actinomycetota</taxon>
        <taxon>Actinomycetes</taxon>
        <taxon>Actinomycetales</taxon>
        <taxon>Actinomycetaceae</taxon>
        <taxon>Mobiluncus</taxon>
    </lineage>
</organism>
<evidence type="ECO:0000256" key="2">
    <source>
        <dbReference type="ARBA" id="ARBA00022448"/>
    </source>
</evidence>
<keyword evidence="4 7" id="KW-0067">ATP-binding</keyword>
<feature type="compositionally biased region" description="Basic and acidic residues" evidence="5">
    <location>
        <begin position="304"/>
        <end position="326"/>
    </location>
</feature>
<evidence type="ECO:0000313" key="8">
    <source>
        <dbReference type="Proteomes" id="UP000442535"/>
    </source>
</evidence>
<dbReference type="Pfam" id="PF00005">
    <property type="entry name" value="ABC_tran"/>
    <property type="match status" value="1"/>
</dbReference>
<evidence type="ECO:0000256" key="1">
    <source>
        <dbReference type="ARBA" id="ARBA00005417"/>
    </source>
</evidence>
<dbReference type="GO" id="GO:0016887">
    <property type="term" value="F:ATP hydrolysis activity"/>
    <property type="evidence" value="ECO:0007669"/>
    <property type="project" value="InterPro"/>
</dbReference>
<name>A0A7K0K2W2_9ACTO</name>
<dbReference type="Proteomes" id="UP000442535">
    <property type="component" value="Unassembled WGS sequence"/>
</dbReference>
<accession>A0A7K0K2W2</accession>
<reference evidence="7 8" key="1">
    <citation type="submission" date="2019-08" db="EMBL/GenBank/DDBJ databases">
        <title>In-depth cultivation of the pig gut microbiome towards novel bacterial diversity and tailored functional studies.</title>
        <authorList>
            <person name="Wylensek D."/>
            <person name="Hitch T.C.A."/>
            <person name="Clavel T."/>
        </authorList>
    </citation>
    <scope>NUCLEOTIDE SEQUENCE [LARGE SCALE GENOMIC DNA]</scope>
    <source>
        <strain evidence="7 8">RF-GAM-744-WT-7</strain>
    </source>
</reference>
<dbReference type="SMART" id="SM00382">
    <property type="entry name" value="AAA"/>
    <property type="match status" value="1"/>
</dbReference>
<feature type="region of interest" description="Disordered" evidence="5">
    <location>
        <begin position="303"/>
        <end position="326"/>
    </location>
</feature>
<evidence type="ECO:0000256" key="5">
    <source>
        <dbReference type="SAM" id="MobiDB-lite"/>
    </source>
</evidence>
<dbReference type="RefSeq" id="WP_338106847.1">
    <property type="nucleotide sequence ID" value="NZ_VUMY01000008.1"/>
</dbReference>
<comment type="caution">
    <text evidence="7">The sequence shown here is derived from an EMBL/GenBank/DDBJ whole genome shotgun (WGS) entry which is preliminary data.</text>
</comment>
<dbReference type="EMBL" id="VUMY01000008">
    <property type="protein sequence ID" value="MST49754.1"/>
    <property type="molecule type" value="Genomic_DNA"/>
</dbReference>
<dbReference type="PANTHER" id="PTHR43335">
    <property type="entry name" value="ABC TRANSPORTER, ATP-BINDING PROTEIN"/>
    <property type="match status" value="1"/>
</dbReference>
<dbReference type="GO" id="GO:0005524">
    <property type="term" value="F:ATP binding"/>
    <property type="evidence" value="ECO:0007669"/>
    <property type="project" value="UniProtKB-KW"/>
</dbReference>
<keyword evidence="2" id="KW-0813">Transport</keyword>
<dbReference type="Pfam" id="PF13732">
    <property type="entry name" value="DrrA1-3_C"/>
    <property type="match status" value="1"/>
</dbReference>
<evidence type="ECO:0000256" key="4">
    <source>
        <dbReference type="ARBA" id="ARBA00022840"/>
    </source>
</evidence>
<evidence type="ECO:0000259" key="6">
    <source>
        <dbReference type="PROSITE" id="PS50893"/>
    </source>
</evidence>
<keyword evidence="3" id="KW-0547">Nucleotide-binding</keyword>
<dbReference type="InterPro" id="IPR003593">
    <property type="entry name" value="AAA+_ATPase"/>
</dbReference>
<dbReference type="PROSITE" id="PS50893">
    <property type="entry name" value="ABC_TRANSPORTER_2"/>
    <property type="match status" value="1"/>
</dbReference>
<comment type="similarity">
    <text evidence="1">Belongs to the ABC transporter superfamily.</text>
</comment>
<dbReference type="PROSITE" id="PS00211">
    <property type="entry name" value="ABC_TRANSPORTER_1"/>
    <property type="match status" value="1"/>
</dbReference>
<gene>
    <name evidence="7" type="ORF">FYJ63_05825</name>
</gene>
<keyword evidence="8" id="KW-1185">Reference proteome</keyword>
<feature type="domain" description="ABC transporter" evidence="6">
    <location>
        <begin position="9"/>
        <end position="236"/>
    </location>
</feature>
<proteinExistence type="inferred from homology"/>
<protein>
    <submittedName>
        <fullName evidence="7">ABC transporter ATP-binding protein</fullName>
    </submittedName>
</protein>
<dbReference type="Gene3D" id="3.40.50.300">
    <property type="entry name" value="P-loop containing nucleotide triphosphate hydrolases"/>
    <property type="match status" value="1"/>
</dbReference>
<dbReference type="InterPro" id="IPR027417">
    <property type="entry name" value="P-loop_NTPase"/>
</dbReference>
<dbReference type="InterPro" id="IPR017871">
    <property type="entry name" value="ABC_transporter-like_CS"/>
</dbReference>
<evidence type="ECO:0000256" key="3">
    <source>
        <dbReference type="ARBA" id="ARBA00022741"/>
    </source>
</evidence>
<dbReference type="PANTHER" id="PTHR43335:SF4">
    <property type="entry name" value="ABC TRANSPORTER, ATP-BINDING PROTEIN"/>
    <property type="match status" value="1"/>
</dbReference>
<dbReference type="AlphaFoldDB" id="A0A7K0K2W2"/>
<dbReference type="SUPFAM" id="SSF52540">
    <property type="entry name" value="P-loop containing nucleoside triphosphate hydrolases"/>
    <property type="match status" value="1"/>
</dbReference>
<dbReference type="InterPro" id="IPR025302">
    <property type="entry name" value="DrrA1/2-like_C"/>
</dbReference>
<evidence type="ECO:0000313" key="7">
    <source>
        <dbReference type="EMBL" id="MST49754.1"/>
    </source>
</evidence>
<sequence>METPDGKSLLVTDLYKSFGERQVLKGVNLQIDPGVLMGFVGANGAGKTTTMRIVMGISGADRGTVTFGGSHIGDEARANIGYMPEERGLYPKMKVEEQLIYFARLHGLDKKAAKHSAETWMERLGVIERRNDVLEKLSLGNQQRVQLAAALVHDPQMLILDEPFSGLDPIAVDVMSGVLREYAARGIPVMFSSHQLALVEELCSHVAIISEGSIVASGEVEQLRSEHSTPRVQLCGDQRAVAAVTARAKEMGCSVQSVPNGIVMEAGIANQCTRQMLRIAVDAGVVTRFSQVRPTLQEIFRSVVEPEHDESQREEPEKDEAKEDAK</sequence>
<dbReference type="InterPro" id="IPR003439">
    <property type="entry name" value="ABC_transporter-like_ATP-bd"/>
</dbReference>